<organism evidence="1 2">
    <name type="scientific">Desulfuromusa kysingii</name>
    <dbReference type="NCBI Taxonomy" id="37625"/>
    <lineage>
        <taxon>Bacteria</taxon>
        <taxon>Pseudomonadati</taxon>
        <taxon>Thermodesulfobacteriota</taxon>
        <taxon>Desulfuromonadia</taxon>
        <taxon>Desulfuromonadales</taxon>
        <taxon>Geopsychrobacteraceae</taxon>
        <taxon>Desulfuromusa</taxon>
    </lineage>
</organism>
<accession>A0A1H4EGW1</accession>
<sequence>MNDLEISILNPLTEPLLKIKREAVQREFFDDGLALNKCPLSLYSYISGRPEKFHCRRSFNSQYELLNSGENSRLIVEFLNDNNSQIDLAFKSLDEVNKKSWHDVDSPTDEYDFYRFCENEVNPTFLKLIEGVFGVLISLNAFISRLGRGKSTDGLDIYNRVEELSKTDQNFLSKAYCNTTRNSIAHGSVSYNHRNVEFRDKNKAVKNDPREYMSRFEHLLDTCNGLALAYKKFFFITESATATPKQIFLEELYSQTESPWWKIEGCLNSEATENRSQLVIFVKPSTRDYEKVRASSVWTAILAERYAPGYDRYFLSLRSPIAHSGFAAFDGNALMENRNNKIASFEGYAGILENDLIFWVPFLKLPKLFHKINTYVLSIKLFSRVRTLTAVQGEGVEILARNVNIHRNGWKLVLNGNIVLESKDNITADYIKSRGIGLIRTALKQARRNEPIYSILRYIPLGYARISLIEEDYRRSVLKGFGLRKELIGTIQVQNIKRIRAPDIFGATIEQVGKIRYAWNKSWLSE</sequence>
<dbReference type="AlphaFoldDB" id="A0A1H4EGW1"/>
<dbReference type="Proteomes" id="UP000199409">
    <property type="component" value="Unassembled WGS sequence"/>
</dbReference>
<dbReference type="RefSeq" id="WP_092350998.1">
    <property type="nucleotide sequence ID" value="NZ_FNQN01000020.1"/>
</dbReference>
<evidence type="ECO:0000313" key="1">
    <source>
        <dbReference type="EMBL" id="SEA84176.1"/>
    </source>
</evidence>
<keyword evidence="2" id="KW-1185">Reference proteome</keyword>
<protein>
    <submittedName>
        <fullName evidence="1">Uncharacterized protein</fullName>
    </submittedName>
</protein>
<dbReference type="STRING" id="37625.SAMN05660420_03376"/>
<dbReference type="OrthoDB" id="1489065at2"/>
<name>A0A1H4EGW1_9BACT</name>
<proteinExistence type="predicted"/>
<reference evidence="1 2" key="1">
    <citation type="submission" date="2016-10" db="EMBL/GenBank/DDBJ databases">
        <authorList>
            <person name="de Groot N.N."/>
        </authorList>
    </citation>
    <scope>NUCLEOTIDE SEQUENCE [LARGE SCALE GENOMIC DNA]</scope>
    <source>
        <strain evidence="1 2">DSM 7343</strain>
    </source>
</reference>
<evidence type="ECO:0000313" key="2">
    <source>
        <dbReference type="Proteomes" id="UP000199409"/>
    </source>
</evidence>
<dbReference type="EMBL" id="FNQN01000020">
    <property type="protein sequence ID" value="SEA84176.1"/>
    <property type="molecule type" value="Genomic_DNA"/>
</dbReference>
<gene>
    <name evidence="1" type="ORF">SAMN05660420_03376</name>
</gene>